<dbReference type="EMBL" id="JQDR03012079">
    <property type="protein sequence ID" value="KAA0191788.1"/>
    <property type="molecule type" value="Genomic_DNA"/>
</dbReference>
<keyword evidence="6 27" id="KW-0378">Hydrolase</keyword>
<evidence type="ECO:0000256" key="6">
    <source>
        <dbReference type="ARBA" id="ARBA00022801"/>
    </source>
</evidence>
<dbReference type="EC" id="3.6.1.56" evidence="13"/>
<evidence type="ECO:0000256" key="14">
    <source>
        <dbReference type="ARBA" id="ARBA00026218"/>
    </source>
</evidence>
<evidence type="ECO:0000256" key="1">
    <source>
        <dbReference type="ARBA" id="ARBA00001946"/>
    </source>
</evidence>
<dbReference type="GeneID" id="108664366"/>
<dbReference type="RefSeq" id="XP_018006430.1">
    <property type="nucleotide sequence ID" value="XM_018150941.2"/>
</dbReference>
<comment type="subunit">
    <text evidence="4">Monomer.</text>
</comment>
<dbReference type="GO" id="GO:0008828">
    <property type="term" value="F:dATP diphosphatase activity"/>
    <property type="evidence" value="ECO:0007669"/>
    <property type="project" value="UniProtKB-EC"/>
</dbReference>
<comment type="catalytic activity">
    <reaction evidence="10">
        <text>2-oxo-dATP + H2O = 2-oxo-dAMP + diphosphate + H(+)</text>
        <dbReference type="Rhea" id="RHEA:31583"/>
        <dbReference type="ChEBI" id="CHEBI:15377"/>
        <dbReference type="ChEBI" id="CHEBI:15378"/>
        <dbReference type="ChEBI" id="CHEBI:33019"/>
        <dbReference type="ChEBI" id="CHEBI:63212"/>
        <dbReference type="ChEBI" id="CHEBI:77897"/>
        <dbReference type="EC" id="3.6.1.56"/>
    </reaction>
    <physiologicalReaction direction="left-to-right" evidence="10">
        <dbReference type="Rhea" id="RHEA:31584"/>
    </physiologicalReaction>
</comment>
<reference evidence="25" key="1">
    <citation type="submission" date="2014-08" db="EMBL/GenBank/DDBJ databases">
        <authorList>
            <person name="Murali S."/>
            <person name="Richards S."/>
            <person name="Bandaranaike D."/>
            <person name="Bellair M."/>
            <person name="Blankenburg K."/>
            <person name="Chao H."/>
            <person name="Dinh H."/>
            <person name="Doddapaneni H."/>
            <person name="Dugan-Rocha S."/>
            <person name="Elkadiri S."/>
            <person name="Gnanaolivu R."/>
            <person name="Hughes D."/>
            <person name="Lee S."/>
            <person name="Li M."/>
            <person name="Ming W."/>
            <person name="Munidasa M."/>
            <person name="Muniz J."/>
            <person name="Nguyen L."/>
            <person name="Osuji N."/>
            <person name="Pu L.-L."/>
            <person name="Puazo M."/>
            <person name="Skinner E."/>
            <person name="Qu C."/>
            <person name="Quiroz J."/>
            <person name="Raj R."/>
            <person name="Weissenberger G."/>
            <person name="Xin Y."/>
            <person name="Zou X."/>
            <person name="Han Y."/>
            <person name="Worley K."/>
            <person name="Muzny D."/>
            <person name="Gibbs R."/>
        </authorList>
    </citation>
    <scope>NUCLEOTIDE SEQUENCE</scope>
    <source>
        <strain evidence="25">HAZT.00-mixed</strain>
        <tissue evidence="25">Whole organism</tissue>
    </source>
</reference>
<dbReference type="OMA" id="MIEATLC"/>
<comment type="catalytic activity">
    <reaction evidence="9">
        <text>8-oxo-dATP + H2O = 8-oxo-dAMP + diphosphate + H(+)</text>
        <dbReference type="Rhea" id="RHEA:65396"/>
        <dbReference type="ChEBI" id="CHEBI:15377"/>
        <dbReference type="ChEBI" id="CHEBI:15378"/>
        <dbReference type="ChEBI" id="CHEBI:33019"/>
        <dbReference type="ChEBI" id="CHEBI:71361"/>
        <dbReference type="ChEBI" id="CHEBI:172871"/>
    </reaction>
    <physiologicalReaction direction="left-to-right" evidence="9">
        <dbReference type="Rhea" id="RHEA:65397"/>
    </physiologicalReaction>
</comment>
<keyword evidence="5" id="KW-0479">Metal-binding</keyword>
<evidence type="ECO:0000256" key="4">
    <source>
        <dbReference type="ARBA" id="ARBA00011245"/>
    </source>
</evidence>
<evidence type="ECO:0000256" key="12">
    <source>
        <dbReference type="ARBA" id="ARBA00024596"/>
    </source>
</evidence>
<proteinExistence type="inferred from homology"/>
<evidence type="ECO:0000256" key="2">
    <source>
        <dbReference type="ARBA" id="ARBA00004123"/>
    </source>
</evidence>
<dbReference type="Proteomes" id="UP000711488">
    <property type="component" value="Unassembled WGS sequence"/>
</dbReference>
<evidence type="ECO:0000256" key="15">
    <source>
        <dbReference type="ARBA" id="ARBA00029673"/>
    </source>
</evidence>
<evidence type="ECO:0000256" key="19">
    <source>
        <dbReference type="ARBA" id="ARBA00032071"/>
    </source>
</evidence>
<evidence type="ECO:0000313" key="27">
    <source>
        <dbReference type="RefSeq" id="XP_018006430.1"/>
    </source>
</evidence>
<dbReference type="PROSITE" id="PS00893">
    <property type="entry name" value="NUDIX_BOX"/>
    <property type="match status" value="1"/>
</dbReference>
<dbReference type="GO" id="GO:0046872">
    <property type="term" value="F:metal ion binding"/>
    <property type="evidence" value="ECO:0007669"/>
    <property type="project" value="UniProtKB-KW"/>
</dbReference>
<keyword evidence="26" id="KW-1185">Reference proteome</keyword>
<reference evidence="27" key="4">
    <citation type="submission" date="2025-04" db="UniProtKB">
        <authorList>
            <consortium name="RefSeq"/>
        </authorList>
    </citation>
    <scope>IDENTIFICATION</scope>
    <source>
        <tissue evidence="27">Whole organism</tissue>
    </source>
</reference>
<dbReference type="PROSITE" id="PS51462">
    <property type="entry name" value="NUDIX"/>
    <property type="match status" value="1"/>
</dbReference>
<comment type="catalytic activity">
    <reaction evidence="20">
        <text>N(6)-methyl-ATP + H2O = N(6)-methyl-AMP + diphosphate + H(+)</text>
        <dbReference type="Rhea" id="RHEA:67608"/>
        <dbReference type="ChEBI" id="CHEBI:15377"/>
        <dbReference type="ChEBI" id="CHEBI:15378"/>
        <dbReference type="ChEBI" id="CHEBI:33019"/>
        <dbReference type="ChEBI" id="CHEBI:144842"/>
        <dbReference type="ChEBI" id="CHEBI:172873"/>
    </reaction>
    <physiologicalReaction direction="left-to-right" evidence="20">
        <dbReference type="Rhea" id="RHEA:67609"/>
    </physiologicalReaction>
</comment>
<comment type="catalytic activity">
    <reaction evidence="12">
        <text>2-oxo-ATP + H2O = 2-oxo-AMP + diphosphate + H(+)</text>
        <dbReference type="Rhea" id="RHEA:67392"/>
        <dbReference type="ChEBI" id="CHEBI:15377"/>
        <dbReference type="ChEBI" id="CHEBI:15378"/>
        <dbReference type="ChEBI" id="CHEBI:33019"/>
        <dbReference type="ChEBI" id="CHEBI:71395"/>
        <dbReference type="ChEBI" id="CHEBI:172878"/>
    </reaction>
    <physiologicalReaction direction="left-to-right" evidence="12">
        <dbReference type="Rhea" id="RHEA:67393"/>
    </physiologicalReaction>
</comment>
<dbReference type="Proteomes" id="UP000694843">
    <property type="component" value="Unplaced"/>
</dbReference>
<evidence type="ECO:0000313" key="26">
    <source>
        <dbReference type="Proteomes" id="UP000694843"/>
    </source>
</evidence>
<evidence type="ECO:0000259" key="24">
    <source>
        <dbReference type="PROSITE" id="PS51462"/>
    </source>
</evidence>
<dbReference type="Pfam" id="PF00293">
    <property type="entry name" value="NUDIX"/>
    <property type="match status" value="1"/>
</dbReference>
<evidence type="ECO:0000256" key="18">
    <source>
        <dbReference type="ARBA" id="ARBA00031927"/>
    </source>
</evidence>
<evidence type="ECO:0000256" key="11">
    <source>
        <dbReference type="ARBA" id="ARBA00024486"/>
    </source>
</evidence>
<dbReference type="InterPro" id="IPR015797">
    <property type="entry name" value="NUDIX_hydrolase-like_dom_sf"/>
</dbReference>
<evidence type="ECO:0000256" key="10">
    <source>
        <dbReference type="ARBA" id="ARBA00024459"/>
    </source>
</evidence>
<evidence type="ECO:0000256" key="8">
    <source>
        <dbReference type="ARBA" id="ARBA00023242"/>
    </source>
</evidence>
<reference evidence="25" key="2">
    <citation type="journal article" date="2018" name="Environ. Sci. Technol.">
        <title>The Toxicogenome of Hyalella azteca: A Model for Sediment Ecotoxicology and Evolutionary Toxicology.</title>
        <authorList>
            <person name="Poynton H.C."/>
            <person name="Hasenbein S."/>
            <person name="Benoit J.B."/>
            <person name="Sepulveda M.S."/>
            <person name="Poelchau M.F."/>
            <person name="Hughes D.S.T."/>
            <person name="Murali S.C."/>
            <person name="Chen S."/>
            <person name="Glastad K.M."/>
            <person name="Goodisman M.A.D."/>
            <person name="Werren J.H."/>
            <person name="Vineis J.H."/>
            <person name="Bowen J.L."/>
            <person name="Friedrich M."/>
            <person name="Jones J."/>
            <person name="Robertson H.M."/>
            <person name="Feyereisen R."/>
            <person name="Mechler-Hickson A."/>
            <person name="Mathers N."/>
            <person name="Lee C.E."/>
            <person name="Colbourne J.K."/>
            <person name="Biales A."/>
            <person name="Johnston J.S."/>
            <person name="Wellborn G.A."/>
            <person name="Rosendale A.J."/>
            <person name="Cridge A.G."/>
            <person name="Munoz-Torres M.C."/>
            <person name="Bain P.A."/>
            <person name="Manny A.R."/>
            <person name="Major K.M."/>
            <person name="Lambert F.N."/>
            <person name="Vulpe C.D."/>
            <person name="Tuck P."/>
            <person name="Blalock B.J."/>
            <person name="Lin Y.Y."/>
            <person name="Smith M.E."/>
            <person name="Ochoa-Acuna H."/>
            <person name="Chen M.M."/>
            <person name="Childers C.P."/>
            <person name="Qu J."/>
            <person name="Dugan S."/>
            <person name="Lee S.L."/>
            <person name="Chao H."/>
            <person name="Dinh H."/>
            <person name="Han Y."/>
            <person name="Doddapaneni H."/>
            <person name="Worley K.C."/>
            <person name="Muzny D.M."/>
            <person name="Gibbs R.A."/>
            <person name="Richards S."/>
        </authorList>
    </citation>
    <scope>NUCLEOTIDE SEQUENCE</scope>
    <source>
        <strain evidence="25">HAZT.00-mixed</strain>
        <tissue evidence="25">Whole organism</tissue>
    </source>
</reference>
<dbReference type="AlphaFoldDB" id="A0A6A0GZ61"/>
<dbReference type="KEGG" id="hazt:108664366"/>
<reference evidence="25" key="3">
    <citation type="submission" date="2019-06" db="EMBL/GenBank/DDBJ databases">
        <authorList>
            <person name="Poynton C."/>
            <person name="Hasenbein S."/>
            <person name="Benoit J.B."/>
            <person name="Sepulveda M.S."/>
            <person name="Poelchau M.F."/>
            <person name="Murali S.C."/>
            <person name="Chen S."/>
            <person name="Glastad K.M."/>
            <person name="Werren J.H."/>
            <person name="Vineis J.H."/>
            <person name="Bowen J.L."/>
            <person name="Friedrich M."/>
            <person name="Jones J."/>
            <person name="Robertson H.M."/>
            <person name="Feyereisen R."/>
            <person name="Mechler-Hickson A."/>
            <person name="Mathers N."/>
            <person name="Lee C.E."/>
            <person name="Colbourne J.K."/>
            <person name="Biales A."/>
            <person name="Johnston J.S."/>
            <person name="Wellborn G.A."/>
            <person name="Rosendale A.J."/>
            <person name="Cridge A.G."/>
            <person name="Munoz-Torres M.C."/>
            <person name="Bain P.A."/>
            <person name="Manny A.R."/>
            <person name="Major K.M."/>
            <person name="Lambert F.N."/>
            <person name="Vulpe C.D."/>
            <person name="Tuck P."/>
            <person name="Blalock B.J."/>
            <person name="Lin Y.-Y."/>
            <person name="Smith M.E."/>
            <person name="Ochoa-Acuna H."/>
            <person name="Chen M.-J.M."/>
            <person name="Childers C.P."/>
            <person name="Qu J."/>
            <person name="Dugan S."/>
            <person name="Lee S.L."/>
            <person name="Chao H."/>
            <person name="Dinh H."/>
            <person name="Han Y."/>
            <person name="Doddapaneni H."/>
            <person name="Worley K.C."/>
            <person name="Muzny D.M."/>
            <person name="Gibbs R.A."/>
            <person name="Richards S."/>
        </authorList>
    </citation>
    <scope>NUCLEOTIDE SEQUENCE</scope>
    <source>
        <strain evidence="25">HAZT.00-mixed</strain>
        <tissue evidence="25">Whole organism</tissue>
    </source>
</reference>
<protein>
    <recommendedName>
        <fullName evidence="14">Oxidized purine nucleoside triphosphate hydrolase</fullName>
        <ecNumber evidence="13">3.6.1.56</ecNumber>
    </recommendedName>
    <alternativeName>
        <fullName evidence="18">2-hydroxy-dATP diphosphatase</fullName>
    </alternativeName>
    <alternativeName>
        <fullName evidence="17">7,8-dihydro-8-oxoguanine triphosphatase</fullName>
    </alternativeName>
    <alternativeName>
        <fullName evidence="16">8-oxo-dGTPase</fullName>
    </alternativeName>
    <alternativeName>
        <fullName evidence="19">Methylated purine nucleoside triphosphate hydrolase</fullName>
    </alternativeName>
    <alternativeName>
        <fullName evidence="15">Nucleoside diphosphate-linked moiety X motif 1</fullName>
    </alternativeName>
</protein>
<name>A0A6A0GZ61_HYAAZ</name>
<comment type="function">
    <text evidence="23">Oxidized purine nucleoside triphosphate hydrolase which is a prominent sanitizer of the oxidized nucleotide pool. Catalyzes the hydrolysis of 2-oxo-dATP (2-hydroxy-dATP) into 2-oxo-dAMP. Also has a significant hydrolase activity toward 2-oxo-ATP, 8-oxo-dGTP and 8-oxo-dATP. Through the hydrolysis of oxidized purine nucleoside triphosphates, prevents their incorporation into DNA and the subsequent transversions A:T to C:G and G:C to T:A. Also catalyzes the hydrolysis of methylated purine nucleoside triphosphate preventing their integration into DNA. Through this antimutagenic activity protects cells from oxidative stress.</text>
</comment>
<comment type="similarity">
    <text evidence="3">Belongs to the Nudix hydrolase family.</text>
</comment>
<accession>A0A6A0GZ61</accession>
<evidence type="ECO:0000256" key="22">
    <source>
        <dbReference type="ARBA" id="ARBA00049032"/>
    </source>
</evidence>
<dbReference type="OrthoDB" id="408303at2759"/>
<evidence type="ECO:0000256" key="7">
    <source>
        <dbReference type="ARBA" id="ARBA00022842"/>
    </source>
</evidence>
<evidence type="ECO:0000256" key="16">
    <source>
        <dbReference type="ARBA" id="ARBA00030634"/>
    </source>
</evidence>
<dbReference type="CDD" id="cd03427">
    <property type="entry name" value="NUDIX_MTH1_Nudt1"/>
    <property type="match status" value="1"/>
</dbReference>
<sequence length="181" mass="20464">MVDLSQLVRKLYTLTIIKHGEKLLLGFKKRGFGQNKINGFGGKVESGESIANAAVREVDEESGLDVSRTIRKVGLLEFSFEGENTLMEVHVFLADGFAGQPRESEEMRPEWHPISSLPYDRMWADDRLWYPLLLAGACFRGHFHFKGHDTVLEHTLREVPVQEISAPEPLCLPTDNLTQQS</sequence>
<dbReference type="PANTHER" id="PTHR43758">
    <property type="entry name" value="7,8-DIHYDRO-8-OXOGUANINE TRIPHOSPHATASE"/>
    <property type="match status" value="1"/>
</dbReference>
<dbReference type="InterPro" id="IPR000086">
    <property type="entry name" value="NUDIX_hydrolase_dom"/>
</dbReference>
<organism evidence="25">
    <name type="scientific">Hyalella azteca</name>
    <name type="common">Amphipod</name>
    <dbReference type="NCBI Taxonomy" id="294128"/>
    <lineage>
        <taxon>Eukaryota</taxon>
        <taxon>Metazoa</taxon>
        <taxon>Ecdysozoa</taxon>
        <taxon>Arthropoda</taxon>
        <taxon>Crustacea</taxon>
        <taxon>Multicrustacea</taxon>
        <taxon>Malacostraca</taxon>
        <taxon>Eumalacostraca</taxon>
        <taxon>Peracarida</taxon>
        <taxon>Amphipoda</taxon>
        <taxon>Senticaudata</taxon>
        <taxon>Talitrida</taxon>
        <taxon>Talitroidea</taxon>
        <taxon>Hyalellidae</taxon>
        <taxon>Hyalella</taxon>
    </lineage>
</organism>
<comment type="subcellular location">
    <subcellularLocation>
        <location evidence="2">Nucleus</location>
    </subcellularLocation>
</comment>
<dbReference type="SUPFAM" id="SSF55811">
    <property type="entry name" value="Nudix"/>
    <property type="match status" value="1"/>
</dbReference>
<evidence type="ECO:0000256" key="3">
    <source>
        <dbReference type="ARBA" id="ARBA00005582"/>
    </source>
</evidence>
<evidence type="ECO:0000256" key="23">
    <source>
        <dbReference type="ARBA" id="ARBA00053094"/>
    </source>
</evidence>
<feature type="domain" description="Nudix hydrolase" evidence="24">
    <location>
        <begin position="8"/>
        <end position="135"/>
    </location>
</feature>
<evidence type="ECO:0000256" key="21">
    <source>
        <dbReference type="ARBA" id="ARBA00048894"/>
    </source>
</evidence>
<evidence type="ECO:0000256" key="13">
    <source>
        <dbReference type="ARBA" id="ARBA00026103"/>
    </source>
</evidence>
<dbReference type="GO" id="GO:0008413">
    <property type="term" value="F:8-oxo-7,8-dihydroguanosine triphosphate pyrophosphatase activity"/>
    <property type="evidence" value="ECO:0007669"/>
    <property type="project" value="InterPro"/>
</dbReference>
<evidence type="ECO:0000313" key="25">
    <source>
        <dbReference type="EMBL" id="KAA0191788.1"/>
    </source>
</evidence>
<dbReference type="PRINTS" id="PR01403">
    <property type="entry name" value="8OXTPHPHTASE"/>
</dbReference>
<comment type="catalytic activity">
    <reaction evidence="11">
        <text>8-oxo-dGTP + H2O = 8-oxo-dGMP + diphosphate + H(+)</text>
        <dbReference type="Rhea" id="RHEA:31575"/>
        <dbReference type="ChEBI" id="CHEBI:15377"/>
        <dbReference type="ChEBI" id="CHEBI:15378"/>
        <dbReference type="ChEBI" id="CHEBI:33019"/>
        <dbReference type="ChEBI" id="CHEBI:63224"/>
        <dbReference type="ChEBI" id="CHEBI:77896"/>
    </reaction>
    <physiologicalReaction direction="left-to-right" evidence="11">
        <dbReference type="Rhea" id="RHEA:31576"/>
    </physiologicalReaction>
</comment>
<dbReference type="InterPro" id="IPR003563">
    <property type="entry name" value="8ODP"/>
</dbReference>
<evidence type="ECO:0000256" key="17">
    <source>
        <dbReference type="ARBA" id="ARBA00030682"/>
    </source>
</evidence>
<dbReference type="GO" id="GO:0042262">
    <property type="term" value="P:DNA protection"/>
    <property type="evidence" value="ECO:0007669"/>
    <property type="project" value="InterPro"/>
</dbReference>
<comment type="catalytic activity">
    <reaction evidence="22">
        <text>N(6)-methyl-dATP + H2O = N(6)-methyl-dAMP + diphosphate + H(+)</text>
        <dbReference type="Rhea" id="RHEA:67604"/>
        <dbReference type="ChEBI" id="CHEBI:15377"/>
        <dbReference type="ChEBI" id="CHEBI:15378"/>
        <dbReference type="ChEBI" id="CHEBI:33019"/>
        <dbReference type="ChEBI" id="CHEBI:169976"/>
        <dbReference type="ChEBI" id="CHEBI:172872"/>
    </reaction>
    <physiologicalReaction direction="left-to-right" evidence="22">
        <dbReference type="Rhea" id="RHEA:67605"/>
    </physiologicalReaction>
</comment>
<keyword evidence="7" id="KW-0460">Magnesium</keyword>
<dbReference type="InterPro" id="IPR020084">
    <property type="entry name" value="NUDIX_hydrolase_CS"/>
</dbReference>
<evidence type="ECO:0000256" key="9">
    <source>
        <dbReference type="ARBA" id="ARBA00024448"/>
    </source>
</evidence>
<comment type="catalytic activity">
    <reaction evidence="21">
        <text>O(6)-methyl-dGTP + H2O = O(6)-methyl-dGMP + diphosphate + H(+)</text>
        <dbReference type="Rhea" id="RHEA:67600"/>
        <dbReference type="ChEBI" id="CHEBI:15377"/>
        <dbReference type="ChEBI" id="CHEBI:15378"/>
        <dbReference type="ChEBI" id="CHEBI:33019"/>
        <dbReference type="ChEBI" id="CHEBI:169974"/>
        <dbReference type="ChEBI" id="CHEBI:169975"/>
    </reaction>
    <physiologicalReaction direction="left-to-right" evidence="21">
        <dbReference type="Rhea" id="RHEA:67601"/>
    </physiologicalReaction>
</comment>
<evidence type="ECO:0000256" key="20">
    <source>
        <dbReference type="ARBA" id="ARBA00048002"/>
    </source>
</evidence>
<dbReference type="Gene3D" id="3.90.79.10">
    <property type="entry name" value="Nucleoside Triphosphate Pyrophosphohydrolase"/>
    <property type="match status" value="1"/>
</dbReference>
<gene>
    <name evidence="27" type="primary">LOC108664366</name>
    <name evidence="25" type="ORF">HAZT_HAZT000889</name>
</gene>
<keyword evidence="8" id="KW-0539">Nucleus</keyword>
<comment type="cofactor">
    <cofactor evidence="1">
        <name>Mg(2+)</name>
        <dbReference type="ChEBI" id="CHEBI:18420"/>
    </cofactor>
</comment>
<dbReference type="GO" id="GO:0005634">
    <property type="term" value="C:nucleus"/>
    <property type="evidence" value="ECO:0007669"/>
    <property type="project" value="UniProtKB-SubCell"/>
</dbReference>
<dbReference type="GO" id="GO:0005737">
    <property type="term" value="C:cytoplasm"/>
    <property type="evidence" value="ECO:0007669"/>
    <property type="project" value="TreeGrafter"/>
</dbReference>
<dbReference type="PANTHER" id="PTHR43758:SF2">
    <property type="entry name" value="OXIDIZED PURINE NUCLEOSIDE TRIPHOSPHATE HYDROLASE"/>
    <property type="match status" value="1"/>
</dbReference>
<evidence type="ECO:0000256" key="5">
    <source>
        <dbReference type="ARBA" id="ARBA00022723"/>
    </source>
</evidence>